<comment type="caution">
    <text evidence="1">The sequence shown here is derived from an EMBL/GenBank/DDBJ whole genome shotgun (WGS) entry which is preliminary data.</text>
</comment>
<protein>
    <submittedName>
        <fullName evidence="1">Uncharacterized protein</fullName>
    </submittedName>
</protein>
<reference evidence="1" key="1">
    <citation type="journal article" date="2023" name="G3 (Bethesda)">
        <title>A reference genome for the long-term kleptoplast-retaining sea slug Elysia crispata morphotype clarki.</title>
        <authorList>
            <person name="Eastman K.E."/>
            <person name="Pendleton A.L."/>
            <person name="Shaikh M.A."/>
            <person name="Suttiyut T."/>
            <person name="Ogas R."/>
            <person name="Tomko P."/>
            <person name="Gavelis G."/>
            <person name="Widhalm J.R."/>
            <person name="Wisecaver J.H."/>
        </authorList>
    </citation>
    <scope>NUCLEOTIDE SEQUENCE</scope>
    <source>
        <strain evidence="1">ECLA1</strain>
    </source>
</reference>
<proteinExistence type="predicted"/>
<sequence length="210" mass="23326">MHITLKRSRYRSCSARKPHLLRRHETLQNASYLSCRSRTSSEIDLSSAEQGRLPGQDVSNLQTGPDLGCHGCQGSVSQTCSTRNPVGQGLSLILNTVSVLTRPALTPRRLHVLDLSGEGAADLASSLSIKHYRRPPHRASTLSPFAHALMEPVITSGKFVLIAKELLRRPERFLAKTRDGNCGLKFRWTLCQSQLVKYLDEPPSVPWEAF</sequence>
<evidence type="ECO:0000313" key="2">
    <source>
        <dbReference type="Proteomes" id="UP001283361"/>
    </source>
</evidence>
<dbReference type="EMBL" id="JAWDGP010005120">
    <property type="protein sequence ID" value="KAK3759489.1"/>
    <property type="molecule type" value="Genomic_DNA"/>
</dbReference>
<name>A0AAE0YYE3_9GAST</name>
<evidence type="ECO:0000313" key="1">
    <source>
        <dbReference type="EMBL" id="KAK3759489.1"/>
    </source>
</evidence>
<keyword evidence="2" id="KW-1185">Reference proteome</keyword>
<organism evidence="1 2">
    <name type="scientific">Elysia crispata</name>
    <name type="common">lettuce slug</name>
    <dbReference type="NCBI Taxonomy" id="231223"/>
    <lineage>
        <taxon>Eukaryota</taxon>
        <taxon>Metazoa</taxon>
        <taxon>Spiralia</taxon>
        <taxon>Lophotrochozoa</taxon>
        <taxon>Mollusca</taxon>
        <taxon>Gastropoda</taxon>
        <taxon>Heterobranchia</taxon>
        <taxon>Euthyneura</taxon>
        <taxon>Panpulmonata</taxon>
        <taxon>Sacoglossa</taxon>
        <taxon>Placobranchoidea</taxon>
        <taxon>Plakobranchidae</taxon>
        <taxon>Elysia</taxon>
    </lineage>
</organism>
<dbReference type="Proteomes" id="UP001283361">
    <property type="component" value="Unassembled WGS sequence"/>
</dbReference>
<accession>A0AAE0YYE3</accession>
<gene>
    <name evidence="1" type="ORF">RRG08_062636</name>
</gene>
<dbReference type="AlphaFoldDB" id="A0AAE0YYE3"/>